<dbReference type="PROSITE" id="PS51109">
    <property type="entry name" value="G5"/>
    <property type="match status" value="1"/>
</dbReference>
<dbReference type="Proteomes" id="UP000009234">
    <property type="component" value="Chromosome"/>
</dbReference>
<keyword evidence="1" id="KW-0732">Signal</keyword>
<evidence type="ECO:0000313" key="5">
    <source>
        <dbReference type="Proteomes" id="UP000009234"/>
    </source>
</evidence>
<dbReference type="Pfam" id="PF07501">
    <property type="entry name" value="G5"/>
    <property type="match status" value="1"/>
</dbReference>
<dbReference type="InterPro" id="IPR018392">
    <property type="entry name" value="LysM"/>
</dbReference>
<dbReference type="eggNOG" id="COG0739">
    <property type="taxonomic scope" value="Bacteria"/>
</dbReference>
<dbReference type="SMART" id="SM00257">
    <property type="entry name" value="LysM"/>
    <property type="match status" value="1"/>
</dbReference>
<dbReference type="CDD" id="cd00118">
    <property type="entry name" value="LysM"/>
    <property type="match status" value="1"/>
</dbReference>
<dbReference type="Gene3D" id="3.10.350.10">
    <property type="entry name" value="LysM domain"/>
    <property type="match status" value="1"/>
</dbReference>
<accession>F6DQS4</accession>
<dbReference type="AlphaFoldDB" id="F6DQS4"/>
<dbReference type="eggNOG" id="COG3583">
    <property type="taxonomic scope" value="Bacteria"/>
</dbReference>
<name>F6DQS4_DESRL</name>
<dbReference type="Gene3D" id="2.70.70.10">
    <property type="entry name" value="Glucose Permease (Domain IIA)"/>
    <property type="match status" value="1"/>
</dbReference>
<dbReference type="SUPFAM" id="SSF51261">
    <property type="entry name" value="Duplicated hybrid motif"/>
    <property type="match status" value="1"/>
</dbReference>
<dbReference type="OrthoDB" id="9814460at2"/>
<protein>
    <submittedName>
        <fullName evidence="4">Peptidase M23</fullName>
    </submittedName>
</protein>
<dbReference type="HOGENOM" id="CLU_027710_2_1_9"/>
<evidence type="ECO:0000259" key="3">
    <source>
        <dbReference type="PROSITE" id="PS51782"/>
    </source>
</evidence>
<dbReference type="Gene3D" id="2.20.230.10">
    <property type="entry name" value="Resuscitation-promoting factor rpfb"/>
    <property type="match status" value="1"/>
</dbReference>
<dbReference type="InterPro" id="IPR050570">
    <property type="entry name" value="Cell_wall_metabolism_enzyme"/>
</dbReference>
<dbReference type="Pfam" id="PF01476">
    <property type="entry name" value="LysM"/>
    <property type="match status" value="1"/>
</dbReference>
<dbReference type="KEGG" id="dru:Desru_3871"/>
<reference evidence="4 5" key="2">
    <citation type="journal article" date="2012" name="Stand. Genomic Sci.">
        <title>Complete genome sequence of the sulfate-reducing firmicute Desulfotomaculum ruminis type strain (DL(T)).</title>
        <authorList>
            <person name="Spring S."/>
            <person name="Visser M."/>
            <person name="Lu M."/>
            <person name="Copeland A."/>
            <person name="Lapidus A."/>
            <person name="Lucas S."/>
            <person name="Cheng J.F."/>
            <person name="Han C."/>
            <person name="Tapia R."/>
            <person name="Goodwin L.A."/>
            <person name="Pitluck S."/>
            <person name="Ivanova N."/>
            <person name="Land M."/>
            <person name="Hauser L."/>
            <person name="Larimer F."/>
            <person name="Rohde M."/>
            <person name="Goker M."/>
            <person name="Detter J.C."/>
            <person name="Kyrpides N.C."/>
            <person name="Woyke T."/>
            <person name="Schaap P.J."/>
            <person name="Plugge C.M."/>
            <person name="Muyzer G."/>
            <person name="Kuever J."/>
            <person name="Pereira I.A."/>
            <person name="Parshina S.N."/>
            <person name="Bernier-Latmani R."/>
            <person name="Stams A.J."/>
            <person name="Klenk H.P."/>
        </authorList>
    </citation>
    <scope>NUCLEOTIDE SEQUENCE [LARGE SCALE GENOMIC DNA]</scope>
    <source>
        <strain evidence="5">ATCC 23193 / DSM 2154 / NCIB 8452 / DL</strain>
    </source>
</reference>
<evidence type="ECO:0000259" key="2">
    <source>
        <dbReference type="PROSITE" id="PS51109"/>
    </source>
</evidence>
<proteinExistence type="predicted"/>
<dbReference type="InterPro" id="IPR036779">
    <property type="entry name" value="LysM_dom_sf"/>
</dbReference>
<dbReference type="CDD" id="cd12797">
    <property type="entry name" value="M23_peptidase"/>
    <property type="match status" value="1"/>
</dbReference>
<dbReference type="PROSITE" id="PS51782">
    <property type="entry name" value="LYSM"/>
    <property type="match status" value="1"/>
</dbReference>
<dbReference type="GO" id="GO:0004222">
    <property type="term" value="F:metalloendopeptidase activity"/>
    <property type="evidence" value="ECO:0007669"/>
    <property type="project" value="TreeGrafter"/>
</dbReference>
<dbReference type="PANTHER" id="PTHR21666">
    <property type="entry name" value="PEPTIDASE-RELATED"/>
    <property type="match status" value="1"/>
</dbReference>
<feature type="domain" description="LysM" evidence="3">
    <location>
        <begin position="195"/>
        <end position="239"/>
    </location>
</feature>
<dbReference type="PANTHER" id="PTHR21666:SF289">
    <property type="entry name" value="L-ALA--D-GLU ENDOPEPTIDASE"/>
    <property type="match status" value="1"/>
</dbReference>
<sequence length="450" mass="48881">MQVKEKILLFKTWLDKQPSTYKRVISGALAVFLVLGLLSMVAANRACAIEVDGKVLAVVKDKTTAEAVINSLIKKQQGKAANVKITQEVLCKTVKKDEAEVVSAEKCTEILAKNLSFEAVAVGIKANGGLKVAVKDREAANLVLAKLKQAYQIDPDNTLSFKQKIDLVDLPVKADKIKAVEQAVKYLKGESDKPRYYTVKEGDTLWDIAVRFDVTPEELQAANPDFVPEKMQIDQKIKMVGALDPVIDVVATTQKTIQEDVVLAQQVRKNPSLPYGQSKVIQQGEKGLKEVTYQITAVNGMETERKVLKEKVLKEAKAQIVERSSQTMVASRGLSRPAGAILSPFGMRSGRMHTGIDLARGYGSPIQAAQSGKVIRAGWYGGYGNCVDISHGNGLVTRYGHMSSISVKVGQTVQKGSIIGKVGSTGRSTGPHLHFEVIVNGVPRNPLSYL</sequence>
<dbReference type="SUPFAM" id="SSF54106">
    <property type="entry name" value="LysM domain"/>
    <property type="match status" value="1"/>
</dbReference>
<feature type="domain" description="G5" evidence="2">
    <location>
        <begin position="247"/>
        <end position="327"/>
    </location>
</feature>
<organism evidence="4 5">
    <name type="scientific">Desulforamulus ruminis (strain ATCC 23193 / DSM 2154 / NCIMB 8452 / DL)</name>
    <name type="common">Desulfotomaculum ruminis</name>
    <dbReference type="NCBI Taxonomy" id="696281"/>
    <lineage>
        <taxon>Bacteria</taxon>
        <taxon>Bacillati</taxon>
        <taxon>Bacillota</taxon>
        <taxon>Clostridia</taxon>
        <taxon>Eubacteriales</taxon>
        <taxon>Peptococcaceae</taxon>
        <taxon>Desulforamulus</taxon>
    </lineage>
</organism>
<gene>
    <name evidence="4" type="ordered locus">Desru_3871</name>
</gene>
<evidence type="ECO:0000313" key="4">
    <source>
        <dbReference type="EMBL" id="AEG62071.1"/>
    </source>
</evidence>
<keyword evidence="5" id="KW-1185">Reference proteome</keyword>
<dbReference type="InterPro" id="IPR016047">
    <property type="entry name" value="M23ase_b-sheet_dom"/>
</dbReference>
<dbReference type="SMART" id="SM01208">
    <property type="entry name" value="G5"/>
    <property type="match status" value="1"/>
</dbReference>
<dbReference type="InterPro" id="IPR011055">
    <property type="entry name" value="Dup_hybrid_motif"/>
</dbReference>
<dbReference type="EMBL" id="CP002780">
    <property type="protein sequence ID" value="AEG62071.1"/>
    <property type="molecule type" value="Genomic_DNA"/>
</dbReference>
<dbReference type="Pfam" id="PF01551">
    <property type="entry name" value="Peptidase_M23"/>
    <property type="match status" value="1"/>
</dbReference>
<dbReference type="InterPro" id="IPR011098">
    <property type="entry name" value="G5_dom"/>
</dbReference>
<evidence type="ECO:0000256" key="1">
    <source>
        <dbReference type="ARBA" id="ARBA00022729"/>
    </source>
</evidence>
<reference evidence="5" key="1">
    <citation type="submission" date="2011-05" db="EMBL/GenBank/DDBJ databases">
        <title>Complete sequence of Desulfotomaculum ruminis DSM 2154.</title>
        <authorList>
            <person name="Lucas S."/>
            <person name="Copeland A."/>
            <person name="Lapidus A."/>
            <person name="Cheng J.-F."/>
            <person name="Goodwin L."/>
            <person name="Pitluck S."/>
            <person name="Lu M."/>
            <person name="Detter J.C."/>
            <person name="Han C."/>
            <person name="Tapia R."/>
            <person name="Land M."/>
            <person name="Hauser L."/>
            <person name="Kyrpides N."/>
            <person name="Ivanova N."/>
            <person name="Mikhailova N."/>
            <person name="Pagani I."/>
            <person name="Stams A.J.M."/>
            <person name="Plugge C.M."/>
            <person name="Muyzer G."/>
            <person name="Kuever J."/>
            <person name="Parshina S.N."/>
            <person name="Ivanova A.E."/>
            <person name="Nazina T.N."/>
            <person name="Brambilla E."/>
            <person name="Spring S."/>
            <person name="Klenk H.-P."/>
            <person name="Woyke T."/>
        </authorList>
    </citation>
    <scope>NUCLEOTIDE SEQUENCE [LARGE SCALE GENOMIC DNA]</scope>
    <source>
        <strain evidence="5">ATCC 23193 / DSM 2154 / NCIB 8452 / DL</strain>
    </source>
</reference>
<dbReference type="STRING" id="696281.Desru_3871"/>